<dbReference type="GO" id="GO:0110154">
    <property type="term" value="P:RNA decapping"/>
    <property type="evidence" value="ECO:0007669"/>
    <property type="project" value="TreeGrafter"/>
</dbReference>
<proteinExistence type="predicted"/>
<dbReference type="InterPro" id="IPR006186">
    <property type="entry name" value="Ser/Thr-sp_prot-phosphatase"/>
</dbReference>
<dbReference type="EMBL" id="CP028811">
    <property type="protein sequence ID" value="AWA29103.1"/>
    <property type="molecule type" value="Genomic_DNA"/>
</dbReference>
<dbReference type="RefSeq" id="WP_108369689.1">
    <property type="nucleotide sequence ID" value="NZ_CP028811.1"/>
</dbReference>
<name>A0A2S0RBN4_9FLAO</name>
<dbReference type="OrthoDB" id="9808081at2"/>
<dbReference type="InterPro" id="IPR029052">
    <property type="entry name" value="Metallo-depent_PP-like"/>
</dbReference>
<dbReference type="Proteomes" id="UP000244193">
    <property type="component" value="Chromosome"/>
</dbReference>
<evidence type="ECO:0000313" key="3">
    <source>
        <dbReference type="Proteomes" id="UP000244193"/>
    </source>
</evidence>
<dbReference type="CDD" id="cd00144">
    <property type="entry name" value="MPP_PPP_family"/>
    <property type="match status" value="1"/>
</dbReference>
<organism evidence="2 3">
    <name type="scientific">Flavobacterium magnum</name>
    <dbReference type="NCBI Taxonomy" id="2162713"/>
    <lineage>
        <taxon>Bacteria</taxon>
        <taxon>Pseudomonadati</taxon>
        <taxon>Bacteroidota</taxon>
        <taxon>Flavobacteriia</taxon>
        <taxon>Flavobacteriales</taxon>
        <taxon>Flavobacteriaceae</taxon>
        <taxon>Flavobacterium</taxon>
    </lineage>
</organism>
<dbReference type="PRINTS" id="PR00114">
    <property type="entry name" value="STPHPHTASE"/>
</dbReference>
<dbReference type="GO" id="GO:0005737">
    <property type="term" value="C:cytoplasm"/>
    <property type="evidence" value="ECO:0007669"/>
    <property type="project" value="TreeGrafter"/>
</dbReference>
<dbReference type="GO" id="GO:0008803">
    <property type="term" value="F:bis(5'-nucleosyl)-tetraphosphatase (symmetrical) activity"/>
    <property type="evidence" value="ECO:0007669"/>
    <property type="project" value="TreeGrafter"/>
</dbReference>
<reference evidence="2 3" key="1">
    <citation type="submission" date="2018-04" db="EMBL/GenBank/DDBJ databases">
        <title>Genome sequencing of Flavobacterium sp. HYN0048.</title>
        <authorList>
            <person name="Yi H."/>
            <person name="Baek C."/>
        </authorList>
    </citation>
    <scope>NUCLEOTIDE SEQUENCE [LARGE SCALE GENOMIC DNA]</scope>
    <source>
        <strain evidence="2 3">HYN0048</strain>
    </source>
</reference>
<feature type="domain" description="Calcineurin-like phosphoesterase" evidence="1">
    <location>
        <begin position="1"/>
        <end position="155"/>
    </location>
</feature>
<evidence type="ECO:0000259" key="1">
    <source>
        <dbReference type="Pfam" id="PF00149"/>
    </source>
</evidence>
<dbReference type="InterPro" id="IPR050126">
    <property type="entry name" value="Ap4A_hydrolase"/>
</dbReference>
<dbReference type="SUPFAM" id="SSF56300">
    <property type="entry name" value="Metallo-dependent phosphatases"/>
    <property type="match status" value="1"/>
</dbReference>
<evidence type="ECO:0000313" key="2">
    <source>
        <dbReference type="EMBL" id="AWA29103.1"/>
    </source>
</evidence>
<dbReference type="InterPro" id="IPR004843">
    <property type="entry name" value="Calcineurin-like_PHP"/>
</dbReference>
<dbReference type="Gene3D" id="3.60.21.10">
    <property type="match status" value="1"/>
</dbReference>
<dbReference type="Pfam" id="PF00149">
    <property type="entry name" value="Metallophos"/>
    <property type="match status" value="1"/>
</dbReference>
<keyword evidence="3" id="KW-1185">Reference proteome</keyword>
<gene>
    <name evidence="2" type="ORF">HYN48_02820</name>
</gene>
<dbReference type="PANTHER" id="PTHR42850">
    <property type="entry name" value="METALLOPHOSPHOESTERASE"/>
    <property type="match status" value="1"/>
</dbReference>
<dbReference type="KEGG" id="fmg:HYN48_02820"/>
<dbReference type="AlphaFoldDB" id="A0A2S0RBN4"/>
<dbReference type="GO" id="GO:0016791">
    <property type="term" value="F:phosphatase activity"/>
    <property type="evidence" value="ECO:0007669"/>
    <property type="project" value="TreeGrafter"/>
</dbReference>
<protein>
    <submittedName>
        <fullName evidence="2">Serine/threonine protein phosphatase</fullName>
    </submittedName>
</protein>
<accession>A0A2S0RBN4</accession>
<sequence>MRTLVIGDIHGGLRAVQQAFERAGVTPADKLIFLGDYVDGWSESPQVLDLLTALAQTNECVFIRGNHDALLYEWLHGHDDNLLWYQHGGEATVNAYAKVSQAKKQQHASFLEKLENYYLDGENRLFVHAGFTNLNGVAFEYFPKMFFWERTLWETALALDPTMERGHPLYPKRFTLYKEVFIGHTPVTRIGMTVPVHKACVWNVDTGAAFRGPLTVMDVDTKAYWQSDPLPMLYPGEQGRNR</sequence>
<dbReference type="PANTHER" id="PTHR42850:SF4">
    <property type="entry name" value="ZINC-DEPENDENT ENDOPOLYPHOSPHATASE"/>
    <property type="match status" value="1"/>
</dbReference>